<feature type="chain" id="PRO_5047114297" description="Secreted protein" evidence="2">
    <location>
        <begin position="19"/>
        <end position="62"/>
    </location>
</feature>
<feature type="region of interest" description="Disordered" evidence="1">
    <location>
        <begin position="29"/>
        <end position="62"/>
    </location>
</feature>
<protein>
    <recommendedName>
        <fullName evidence="5">Secreted protein</fullName>
    </recommendedName>
</protein>
<evidence type="ECO:0000256" key="1">
    <source>
        <dbReference type="SAM" id="MobiDB-lite"/>
    </source>
</evidence>
<evidence type="ECO:0008006" key="5">
    <source>
        <dbReference type="Google" id="ProtNLM"/>
    </source>
</evidence>
<name>A0ABY1QM23_9BACT</name>
<dbReference type="EMBL" id="FXUG01000016">
    <property type="protein sequence ID" value="SMP73373.1"/>
    <property type="molecule type" value="Genomic_DNA"/>
</dbReference>
<gene>
    <name evidence="3" type="ORF">SAMN06265222_116106</name>
</gene>
<proteinExistence type="predicted"/>
<feature type="compositionally biased region" description="Basic and acidic residues" evidence="1">
    <location>
        <begin position="33"/>
        <end position="51"/>
    </location>
</feature>
<feature type="signal peptide" evidence="2">
    <location>
        <begin position="1"/>
        <end position="18"/>
    </location>
</feature>
<keyword evidence="2" id="KW-0732">Signal</keyword>
<evidence type="ECO:0000313" key="3">
    <source>
        <dbReference type="EMBL" id="SMP73373.1"/>
    </source>
</evidence>
<sequence length="62" mass="6786">MKKKIFATGLLFCAVCVAGCGTPEATMIQSTEDSIRQTKETQALREAERQQPDYPTGGPPKR</sequence>
<evidence type="ECO:0000256" key="2">
    <source>
        <dbReference type="SAM" id="SignalP"/>
    </source>
</evidence>
<organism evidence="3 4">
    <name type="scientific">Neorhodopirellula lusitana</name>
    <dbReference type="NCBI Taxonomy" id="445327"/>
    <lineage>
        <taxon>Bacteria</taxon>
        <taxon>Pseudomonadati</taxon>
        <taxon>Planctomycetota</taxon>
        <taxon>Planctomycetia</taxon>
        <taxon>Pirellulales</taxon>
        <taxon>Pirellulaceae</taxon>
        <taxon>Neorhodopirellula</taxon>
    </lineage>
</organism>
<keyword evidence="4" id="KW-1185">Reference proteome</keyword>
<reference evidence="3 4" key="1">
    <citation type="submission" date="2017-05" db="EMBL/GenBank/DDBJ databases">
        <authorList>
            <person name="Varghese N."/>
            <person name="Submissions S."/>
        </authorList>
    </citation>
    <scope>NUCLEOTIDE SEQUENCE [LARGE SCALE GENOMIC DNA]</scope>
    <source>
        <strain evidence="3 4">DSM 25457</strain>
    </source>
</reference>
<accession>A0ABY1QM23</accession>
<dbReference type="Proteomes" id="UP001158067">
    <property type="component" value="Unassembled WGS sequence"/>
</dbReference>
<evidence type="ECO:0000313" key="4">
    <source>
        <dbReference type="Proteomes" id="UP001158067"/>
    </source>
</evidence>
<dbReference type="RefSeq" id="WP_283434750.1">
    <property type="nucleotide sequence ID" value="NZ_FXUG01000016.1"/>
</dbReference>
<comment type="caution">
    <text evidence="3">The sequence shown here is derived from an EMBL/GenBank/DDBJ whole genome shotgun (WGS) entry which is preliminary data.</text>
</comment>